<dbReference type="EMBL" id="CAJPIZ010002296">
    <property type="protein sequence ID" value="CAG2104827.1"/>
    <property type="molecule type" value="Genomic_DNA"/>
</dbReference>
<proteinExistence type="predicted"/>
<organism evidence="2">
    <name type="scientific">Medioppia subpectinata</name>
    <dbReference type="NCBI Taxonomy" id="1979941"/>
    <lineage>
        <taxon>Eukaryota</taxon>
        <taxon>Metazoa</taxon>
        <taxon>Ecdysozoa</taxon>
        <taxon>Arthropoda</taxon>
        <taxon>Chelicerata</taxon>
        <taxon>Arachnida</taxon>
        <taxon>Acari</taxon>
        <taxon>Acariformes</taxon>
        <taxon>Sarcoptiformes</taxon>
        <taxon>Oribatida</taxon>
        <taxon>Brachypylina</taxon>
        <taxon>Oppioidea</taxon>
        <taxon>Oppiidae</taxon>
        <taxon>Medioppia</taxon>
    </lineage>
</organism>
<evidence type="ECO:0000313" key="3">
    <source>
        <dbReference type="Proteomes" id="UP000759131"/>
    </source>
</evidence>
<dbReference type="EMBL" id="OC856871">
    <property type="protein sequence ID" value="CAD7624397.1"/>
    <property type="molecule type" value="Genomic_DNA"/>
</dbReference>
<sequence>MTLWKNDPQMSGHNDSCGVSQSDIWSPYCDAKAKNDIQRVKSCSTERWTGVSKDSHLWQCCMKVEHLCVQFLIGQTKCRQPTDMKAMKEKQKQTLKRTVDSECGRYKYSAKDCKQLHSSAKESAAGGLCKEYLPCFRRYKELLSKGLANFQAVDETKPDIVPEPNPEGVAPNPEGNKPPGDGPNPGGEGPKPGGEVPKPGGEGPKPGGEVPKPVTEPAKAAKSHSIVGHVCSDVLIFGSLLALVLHFN</sequence>
<name>A0A7R9PXX1_9ACAR</name>
<dbReference type="AlphaFoldDB" id="A0A7R9PXX1"/>
<feature type="compositionally biased region" description="Gly residues" evidence="1">
    <location>
        <begin position="183"/>
        <end position="192"/>
    </location>
</feature>
<accession>A0A7R9PXX1</accession>
<evidence type="ECO:0000256" key="1">
    <source>
        <dbReference type="SAM" id="MobiDB-lite"/>
    </source>
</evidence>
<keyword evidence="3" id="KW-1185">Reference proteome</keyword>
<protein>
    <submittedName>
        <fullName evidence="2">Uncharacterized protein</fullName>
    </submittedName>
</protein>
<dbReference type="Proteomes" id="UP000759131">
    <property type="component" value="Unassembled WGS sequence"/>
</dbReference>
<feature type="region of interest" description="Disordered" evidence="1">
    <location>
        <begin position="155"/>
        <end position="222"/>
    </location>
</feature>
<gene>
    <name evidence="2" type="ORF">OSB1V03_LOCUS4842</name>
</gene>
<evidence type="ECO:0000313" key="2">
    <source>
        <dbReference type="EMBL" id="CAD7624397.1"/>
    </source>
</evidence>
<reference evidence="2" key="1">
    <citation type="submission" date="2020-11" db="EMBL/GenBank/DDBJ databases">
        <authorList>
            <person name="Tran Van P."/>
        </authorList>
    </citation>
    <scope>NUCLEOTIDE SEQUENCE</scope>
</reference>